<protein>
    <submittedName>
        <fullName evidence="3">CHAT domain protein</fullName>
    </submittedName>
</protein>
<evidence type="ECO:0000256" key="1">
    <source>
        <dbReference type="SAM" id="SignalP"/>
    </source>
</evidence>
<gene>
    <name evidence="3" type="ORF">ETAA8_17700</name>
</gene>
<dbReference type="RefSeq" id="WP_145087475.1">
    <property type="nucleotide sequence ID" value="NZ_CP036274.1"/>
</dbReference>
<evidence type="ECO:0000313" key="4">
    <source>
        <dbReference type="Proteomes" id="UP000315017"/>
    </source>
</evidence>
<dbReference type="EMBL" id="CP036274">
    <property type="protein sequence ID" value="QDU26689.1"/>
    <property type="molecule type" value="Genomic_DNA"/>
</dbReference>
<keyword evidence="4" id="KW-1185">Reference proteome</keyword>
<sequence length="1047" mass="113090" precursor="true">MHLHLHTARRSLALCLLILCAATAVNAADGFLIRLTADARVEVVPYQVPASGRDEQTGIAVWSRGGPEQWAVLPGKLNLTGAPSELAANLRAATRSGGGSASASGSETMTFQPEQLLGQVVTRAVGLQFVTPADQGICLDGRITFRRQPDAGATKFPATEVKLRRGNKELRTIPFAAGQAELRWEEIAKLPEALKAGLTPGDYSLRIGTGPLTSFRVADERTSAALLAPLDQLAKVAGIDSPAYLLALVQHLSVQPDEDGEVRSYSADALDRLDAAARKTVALSKEVWFVRLRDRVWKKLTVVDGKTPIDVATTGIEVIDLARAAIQEGNWAAAQKTLALPAAAATPRAQALQLLYRAVIAAESGSNGMEPADELYRAAIHGLQGGEAADLFRAHNNYGGMLFARARDQVHNHAFQTATGTAVPILRALDDWSGALFNFEQALGHAEKLDPALAAGVRINLAGLYNLLADLIRVLDLPTAGERRFVPGETAAKKIAAEHATQVVSQGKQLDAVTRAAANEALAQLAYRSEENAAAKSHAQQALNAWVEAESLPGVESIERLLGLLEQKDPAVALRHLQTSQLLTELLRSRIPADRTGRSRAGFFARRAFVYERIIELLLKQGDARAALRMAESAKARSLQEVLIQRGVTKTSEVNSDSLDNLLAAWPTDTAAVEYFLGTERAWAFVINPRGEVQAFQLVDQRGKPLESRDLIRRVQTLLVEFEGQANKMFRRASAGNGFDHAWQDELHRFCGELLPDKIRAELKTAKHVVFVPHHVLHYFPFAALVTKLDPVARGKLELPQPQFLIDEPFSISRAPSLAAWSLLRAKESKFAQVQAVGIVEFAQAAPLPGVEVDLANLNEAFGARLTKVLSADDATEGNILTAFRQPGMLFIGTHGQNVADLPLTSYLLCNAEADSDGLLTAGELFSSDVKSQLVVLSACYSGLADRSPLPGDDLFGLERSLLNAGASTVVSGLWDVYDGTGPMLMKSFFSELVAGKSAATALADAQRTFLADRRKEGAGDPWMHPYFWSVYAVSGSELIALERPMR</sequence>
<reference evidence="3 4" key="1">
    <citation type="submission" date="2019-02" db="EMBL/GenBank/DDBJ databases">
        <title>Deep-cultivation of Planctomycetes and their phenomic and genomic characterization uncovers novel biology.</title>
        <authorList>
            <person name="Wiegand S."/>
            <person name="Jogler M."/>
            <person name="Boedeker C."/>
            <person name="Pinto D."/>
            <person name="Vollmers J."/>
            <person name="Rivas-Marin E."/>
            <person name="Kohn T."/>
            <person name="Peeters S.H."/>
            <person name="Heuer A."/>
            <person name="Rast P."/>
            <person name="Oberbeckmann S."/>
            <person name="Bunk B."/>
            <person name="Jeske O."/>
            <person name="Meyerdierks A."/>
            <person name="Storesund J.E."/>
            <person name="Kallscheuer N."/>
            <person name="Luecker S."/>
            <person name="Lage O.M."/>
            <person name="Pohl T."/>
            <person name="Merkel B.J."/>
            <person name="Hornburger P."/>
            <person name="Mueller R.-W."/>
            <person name="Bruemmer F."/>
            <person name="Labrenz M."/>
            <person name="Spormann A.M."/>
            <person name="Op den Camp H."/>
            <person name="Overmann J."/>
            <person name="Amann R."/>
            <person name="Jetten M.S.M."/>
            <person name="Mascher T."/>
            <person name="Medema M.H."/>
            <person name="Devos D.P."/>
            <person name="Kaster A.-K."/>
            <person name="Ovreas L."/>
            <person name="Rohde M."/>
            <person name="Galperin M.Y."/>
            <person name="Jogler C."/>
        </authorList>
    </citation>
    <scope>NUCLEOTIDE SEQUENCE [LARGE SCALE GENOMIC DNA]</scope>
    <source>
        <strain evidence="3 4">ETA_A8</strain>
    </source>
</reference>
<dbReference type="InterPro" id="IPR024983">
    <property type="entry name" value="CHAT_dom"/>
</dbReference>
<keyword evidence="1" id="KW-0732">Signal</keyword>
<name>A0A517Y8W8_9BACT</name>
<dbReference type="PANTHER" id="PTHR10098">
    <property type="entry name" value="RAPSYN-RELATED"/>
    <property type="match status" value="1"/>
</dbReference>
<feature type="chain" id="PRO_5021790227" evidence="1">
    <location>
        <begin position="28"/>
        <end position="1047"/>
    </location>
</feature>
<dbReference type="AlphaFoldDB" id="A0A517Y8W8"/>
<dbReference type="Pfam" id="PF12770">
    <property type="entry name" value="CHAT"/>
    <property type="match status" value="1"/>
</dbReference>
<evidence type="ECO:0000313" key="3">
    <source>
        <dbReference type="EMBL" id="QDU26689.1"/>
    </source>
</evidence>
<dbReference type="Proteomes" id="UP000315017">
    <property type="component" value="Chromosome"/>
</dbReference>
<dbReference type="KEGG" id="aagg:ETAA8_17700"/>
<feature type="domain" description="CHAT" evidence="2">
    <location>
        <begin position="754"/>
        <end position="1037"/>
    </location>
</feature>
<proteinExistence type="predicted"/>
<evidence type="ECO:0000259" key="2">
    <source>
        <dbReference type="Pfam" id="PF12770"/>
    </source>
</evidence>
<accession>A0A517Y8W8</accession>
<dbReference type="PANTHER" id="PTHR10098:SF108">
    <property type="entry name" value="TETRATRICOPEPTIDE REPEAT PROTEIN 28"/>
    <property type="match status" value="1"/>
</dbReference>
<feature type="signal peptide" evidence="1">
    <location>
        <begin position="1"/>
        <end position="27"/>
    </location>
</feature>
<dbReference type="OrthoDB" id="9787760at2"/>
<organism evidence="3 4">
    <name type="scientific">Anatilimnocola aggregata</name>
    <dbReference type="NCBI Taxonomy" id="2528021"/>
    <lineage>
        <taxon>Bacteria</taxon>
        <taxon>Pseudomonadati</taxon>
        <taxon>Planctomycetota</taxon>
        <taxon>Planctomycetia</taxon>
        <taxon>Pirellulales</taxon>
        <taxon>Pirellulaceae</taxon>
        <taxon>Anatilimnocola</taxon>
    </lineage>
</organism>